<dbReference type="Pfam" id="PF02782">
    <property type="entry name" value="FGGY_C"/>
    <property type="match status" value="1"/>
</dbReference>
<dbReference type="RefSeq" id="WP_099152721.1">
    <property type="nucleotide sequence ID" value="NZ_PDUD01000028.1"/>
</dbReference>
<comment type="caution">
    <text evidence="6">The sequence shown here is derived from an EMBL/GenBank/DDBJ whole genome shotgun (WGS) entry which is preliminary data.</text>
</comment>
<protein>
    <submittedName>
        <fullName evidence="6">Carbohydrate kinase</fullName>
    </submittedName>
</protein>
<dbReference type="InterPro" id="IPR000577">
    <property type="entry name" value="Carb_kinase_FGGY"/>
</dbReference>
<reference evidence="6 7" key="1">
    <citation type="submission" date="2017-10" db="EMBL/GenBank/DDBJ databases">
        <title>The draft genome sequence of Lewinella nigricans NBRC 102662.</title>
        <authorList>
            <person name="Wang K."/>
        </authorList>
    </citation>
    <scope>NUCLEOTIDE SEQUENCE [LARGE SCALE GENOMIC DNA]</scope>
    <source>
        <strain evidence="6 7">NBRC 102662</strain>
    </source>
</reference>
<evidence type="ECO:0000256" key="3">
    <source>
        <dbReference type="ARBA" id="ARBA00022777"/>
    </source>
</evidence>
<dbReference type="PANTHER" id="PTHR43095">
    <property type="entry name" value="SUGAR KINASE"/>
    <property type="match status" value="1"/>
</dbReference>
<gene>
    <name evidence="6" type="ORF">CRP01_24375</name>
</gene>
<dbReference type="InterPro" id="IPR043129">
    <property type="entry name" value="ATPase_NBD"/>
</dbReference>
<dbReference type="PANTHER" id="PTHR43095:SF5">
    <property type="entry name" value="XYLULOSE KINASE"/>
    <property type="match status" value="1"/>
</dbReference>
<feature type="domain" description="Carbohydrate kinase FGGY N-terminal" evidence="4">
    <location>
        <begin position="2"/>
        <end position="245"/>
    </location>
</feature>
<dbReference type="InterPro" id="IPR018485">
    <property type="entry name" value="FGGY_C"/>
</dbReference>
<evidence type="ECO:0000259" key="4">
    <source>
        <dbReference type="Pfam" id="PF00370"/>
    </source>
</evidence>
<accession>A0A2D0N6J2</accession>
<comment type="similarity">
    <text evidence="1">Belongs to the FGGY kinase family.</text>
</comment>
<dbReference type="InterPro" id="IPR018484">
    <property type="entry name" value="FGGY_N"/>
</dbReference>
<organism evidence="6 7">
    <name type="scientific">Flavilitoribacter nigricans (strain ATCC 23147 / DSM 23189 / NBRC 102662 / NCIMB 1420 / SS-2)</name>
    <name type="common">Lewinella nigricans</name>
    <dbReference type="NCBI Taxonomy" id="1122177"/>
    <lineage>
        <taxon>Bacteria</taxon>
        <taxon>Pseudomonadati</taxon>
        <taxon>Bacteroidota</taxon>
        <taxon>Saprospiria</taxon>
        <taxon>Saprospirales</taxon>
        <taxon>Lewinellaceae</taxon>
        <taxon>Flavilitoribacter</taxon>
    </lineage>
</organism>
<name>A0A2D0N6J2_FLAN2</name>
<keyword evidence="3 6" id="KW-0418">Kinase</keyword>
<dbReference type="Gene3D" id="3.30.420.40">
    <property type="match status" value="2"/>
</dbReference>
<dbReference type="GO" id="GO:0016301">
    <property type="term" value="F:kinase activity"/>
    <property type="evidence" value="ECO:0007669"/>
    <property type="project" value="UniProtKB-KW"/>
</dbReference>
<feature type="domain" description="Carbohydrate kinase FGGY C-terminal" evidence="5">
    <location>
        <begin position="259"/>
        <end position="448"/>
    </location>
</feature>
<dbReference type="GO" id="GO:0005975">
    <property type="term" value="P:carbohydrate metabolic process"/>
    <property type="evidence" value="ECO:0007669"/>
    <property type="project" value="InterPro"/>
</dbReference>
<evidence type="ECO:0000313" key="6">
    <source>
        <dbReference type="EMBL" id="PHN04008.1"/>
    </source>
</evidence>
<dbReference type="CDD" id="cd07809">
    <property type="entry name" value="ASKHA_NBD_FGGY_BaXK-like"/>
    <property type="match status" value="1"/>
</dbReference>
<dbReference type="Proteomes" id="UP000223913">
    <property type="component" value="Unassembled WGS sequence"/>
</dbReference>
<dbReference type="InterPro" id="IPR050406">
    <property type="entry name" value="FGGY_Carb_Kinase"/>
</dbReference>
<dbReference type="PIRSF" id="PIRSF000538">
    <property type="entry name" value="GlpK"/>
    <property type="match status" value="1"/>
</dbReference>
<dbReference type="SUPFAM" id="SSF53067">
    <property type="entry name" value="Actin-like ATPase domain"/>
    <property type="match status" value="2"/>
</dbReference>
<dbReference type="AlphaFoldDB" id="A0A2D0N6J2"/>
<keyword evidence="2" id="KW-0808">Transferase</keyword>
<dbReference type="OrthoDB" id="9805576at2"/>
<proteinExistence type="inferred from homology"/>
<dbReference type="EMBL" id="PDUD01000028">
    <property type="protein sequence ID" value="PHN04008.1"/>
    <property type="molecule type" value="Genomic_DNA"/>
</dbReference>
<evidence type="ECO:0000256" key="2">
    <source>
        <dbReference type="ARBA" id="ARBA00022679"/>
    </source>
</evidence>
<evidence type="ECO:0000259" key="5">
    <source>
        <dbReference type="Pfam" id="PF02782"/>
    </source>
</evidence>
<dbReference type="Pfam" id="PF00370">
    <property type="entry name" value="FGGY_N"/>
    <property type="match status" value="1"/>
</dbReference>
<keyword evidence="7" id="KW-1185">Reference proteome</keyword>
<evidence type="ECO:0000313" key="7">
    <source>
        <dbReference type="Proteomes" id="UP000223913"/>
    </source>
</evidence>
<evidence type="ECO:0000256" key="1">
    <source>
        <dbReference type="ARBA" id="ARBA00009156"/>
    </source>
</evidence>
<sequence length="501" mass="54472">MYLIGYDIGSSSIKAAIIEVASGRQIAVRQEPEREMEMIAKQSGWAEQDPESWWQHVCTATAKLLQQTGIDPAAIQGIGIAYQMHGLVVVDDQHRVLRPSIIWCDSRAVEIGNQAFDRIGHERSLNCLLNSPGNFTASKLKWVQENEPELYARIHKIMLPGDYIAMKLTGTVNTTISGLSEGIFWDFKANDVAQIVLEDYGISSSLIPDIVPTFGDQGRMNAAGAAATGLKVGTPVCYRAGDQPNNALALNVLNPGEVAATGGTSGVVYGVVDKAVSDPFSRVNGFAHVNYTQEDPRIGVLLCINGAGSQYGWMRHQVAPADVDYYEMEKAAAGVSVGSEGLHILPFGNGAERVLQNINLGAHIHGLEFNRHNRAHCYRAALEGVAFSFVYGGEILHQMGLRTDIMRVGNDNMFRSQIFSETIATLLNCEIEVLETTGAIGAARGAGYGAGVYNSLDEAMGSLERIKVYRPLANTEAYRDAYAIWRQALEKKLAEYSAVEV</sequence>